<evidence type="ECO:0000313" key="5">
    <source>
        <dbReference type="Proteomes" id="UP001364156"/>
    </source>
</evidence>
<evidence type="ECO:0000256" key="3">
    <source>
        <dbReference type="SAM" id="SignalP"/>
    </source>
</evidence>
<organism evidence="4 5">
    <name type="scientific">Roseovarius phycicola</name>
    <dbReference type="NCBI Taxonomy" id="3080976"/>
    <lineage>
        <taxon>Bacteria</taxon>
        <taxon>Pseudomonadati</taxon>
        <taxon>Pseudomonadota</taxon>
        <taxon>Alphaproteobacteria</taxon>
        <taxon>Rhodobacterales</taxon>
        <taxon>Roseobacteraceae</taxon>
        <taxon>Roseovarius</taxon>
    </lineage>
</organism>
<protein>
    <submittedName>
        <fullName evidence="4">Uncharacterized protein</fullName>
    </submittedName>
</protein>
<gene>
    <name evidence="4" type="ORF">RZ517_02445</name>
</gene>
<keyword evidence="3" id="KW-0732">Signal</keyword>
<evidence type="ECO:0000256" key="2">
    <source>
        <dbReference type="SAM" id="Phobius"/>
    </source>
</evidence>
<dbReference type="RefSeq" id="WP_317056159.1">
    <property type="nucleotide sequence ID" value="NZ_CP146069.1"/>
</dbReference>
<feature type="region of interest" description="Disordered" evidence="1">
    <location>
        <begin position="59"/>
        <end position="79"/>
    </location>
</feature>
<evidence type="ECO:0000256" key="1">
    <source>
        <dbReference type="SAM" id="MobiDB-lite"/>
    </source>
</evidence>
<proteinExistence type="predicted"/>
<keyword evidence="2" id="KW-0812">Transmembrane</keyword>
<dbReference type="Proteomes" id="UP001364156">
    <property type="component" value="Chromosome"/>
</dbReference>
<feature type="compositionally biased region" description="Basic residues" evidence="1">
    <location>
        <begin position="59"/>
        <end position="75"/>
    </location>
</feature>
<dbReference type="EMBL" id="CP146069">
    <property type="protein sequence ID" value="WWR47070.1"/>
    <property type="molecule type" value="Genomic_DNA"/>
</dbReference>
<evidence type="ECO:0000313" key="4">
    <source>
        <dbReference type="EMBL" id="WWR47070.1"/>
    </source>
</evidence>
<name>A0ABZ2HP53_9RHOB</name>
<keyword evidence="5" id="KW-1185">Reference proteome</keyword>
<feature type="chain" id="PRO_5045113149" evidence="3">
    <location>
        <begin position="28"/>
        <end position="160"/>
    </location>
</feature>
<keyword evidence="2" id="KW-0472">Membrane</keyword>
<keyword evidence="2" id="KW-1133">Transmembrane helix</keyword>
<accession>A0ABZ2HP53</accession>
<sequence>MTHRIFISIILAAAIAVTGMTAAPARADNDAAKVIAGVAALAIIGAVIAEDRKDRRRKAAARNHVSKHQYNHNRRYKDDGHRYRYQNQSKRRALPVRCRRDGYTRRGDVYGYGRRCLLNNYSQFNALPHNCAVRAQGYNGGQRVIYSGRCLRKHGYVTPG</sequence>
<feature type="transmembrane region" description="Helical" evidence="2">
    <location>
        <begin position="32"/>
        <end position="49"/>
    </location>
</feature>
<feature type="signal peptide" evidence="3">
    <location>
        <begin position="1"/>
        <end position="27"/>
    </location>
</feature>
<reference evidence="4 5" key="1">
    <citation type="submission" date="2023-10" db="EMBL/GenBank/DDBJ databases">
        <title>Roseovarius strain S88 nov., isolated from a marine algae.</title>
        <authorList>
            <person name="Lee M.W."/>
            <person name="Lee J.K."/>
            <person name="Kim J.M."/>
            <person name="Choi D.G."/>
            <person name="Baek J.H."/>
            <person name="Bayburt H."/>
            <person name="Jung J.J."/>
            <person name="Han D.M."/>
            <person name="Jeon C.O."/>
        </authorList>
    </citation>
    <scope>NUCLEOTIDE SEQUENCE [LARGE SCALE GENOMIC DNA]</scope>
    <source>
        <strain evidence="4 5">S88</strain>
    </source>
</reference>